<dbReference type="OrthoDB" id="9758923at2"/>
<accession>Z9JNZ4</accession>
<dbReference type="PANTHER" id="PTHR31776:SF26">
    <property type="entry name" value="SECRETED ARABINOSIDASE"/>
    <property type="match status" value="1"/>
</dbReference>
<reference evidence="7 8" key="1">
    <citation type="submission" date="2014-02" db="EMBL/GenBank/DDBJ databases">
        <title>Genome sequence of Brachybacterium phenoliresistens strain W13A50.</title>
        <authorList>
            <person name="Wang X."/>
        </authorList>
    </citation>
    <scope>NUCLEOTIDE SEQUENCE [LARGE SCALE GENOMIC DNA]</scope>
    <source>
        <strain evidence="7 8">W13A50</strain>
    </source>
</reference>
<dbReference type="RefSeq" id="WP_051487059.1">
    <property type="nucleotide sequence ID" value="NZ_KK070002.1"/>
</dbReference>
<dbReference type="EMBL" id="JDYK01000019">
    <property type="protein sequence ID" value="EWS80125.1"/>
    <property type="molecule type" value="Genomic_DNA"/>
</dbReference>
<dbReference type="Gene3D" id="3.20.20.80">
    <property type="entry name" value="Glycosidases"/>
    <property type="match status" value="1"/>
</dbReference>
<dbReference type="GO" id="GO:0046556">
    <property type="term" value="F:alpha-L-arabinofuranosidase activity"/>
    <property type="evidence" value="ECO:0007669"/>
    <property type="project" value="UniProtKB-EC"/>
</dbReference>
<keyword evidence="5" id="KW-0378">Hydrolase</keyword>
<dbReference type="Proteomes" id="UP000023067">
    <property type="component" value="Unassembled WGS sequence"/>
</dbReference>
<name>Z9JNZ4_9MICO</name>
<evidence type="ECO:0000256" key="5">
    <source>
        <dbReference type="ARBA" id="ARBA00022801"/>
    </source>
</evidence>
<dbReference type="InterPro" id="IPR055235">
    <property type="entry name" value="ASD1_cat"/>
</dbReference>
<comment type="catalytic activity">
    <reaction evidence="1">
        <text>Hydrolysis of terminal non-reducing alpha-L-arabinofuranoside residues in alpha-L-arabinosides.</text>
        <dbReference type="EC" id="3.2.1.55"/>
    </reaction>
</comment>
<keyword evidence="8" id="KW-1185">Reference proteome</keyword>
<sequence>MTPHTPALHIALGEPTGRRASPDLWGIFLEDINDALDGGLNADVVQNGQFEYSPEDRPGWGPLTAWTAQGSVTVRSADPVDPATATHVRLHGERTAASITNHGYDGMTLGAGPHLLELALRRVDEAAASLTVRLTRGDREIARTSLALDAPAREWTFLQTRLELPADVEDAALALELARGTADLDVVSLRPIDPGTGRPRTFRPDLVAALAELKPSFVRFPGGCVAHGLGLENMYHWKTTLGPRHERRHLRNTWGYHQSMSIGYLEYFLLCEQLGATPMPIVPAGVCCQNLPGGPRAIPQDEMPEYIRDVLDLVEFANGGAETRWGAVRTALGHPEPFGLRYLGVGNEDQITADFRDRFHQIHAALRAEHPEITVIGTAGPNPFGTDFEDGWTFAREEDVAIVDEHGYRTPHWFHQNTRRFDTYDRSGPAVYVGEYAARTSRLRSALAEAAGMIGMERNSDVVRLASYAPLLARVGHTQWTPDLIYFTDTEVRPSASYHVQRMFSHARGEHVCGLEVTGAAPRVRGVPDARSVRLRSPGNRVRWSEIAVDGITHPDQVTAADGEEIALPGWGADACEISVQLTRIEGAQGAEIHLGGPAGTTHYTVQLGGWQNRTSVVGRSDDGIGDEIDGPTPLRGFATGVPRHVRVRAELVAGSVRLRVWIDGELAHDVQDRGDPDELVVVGAVAREDGTRILKVVNATAQQRPLEITTSWDGPVTGTAEILAGPDPDEGAPFEAWPHPIGVESLHGRGRLEMAVPAWSFSVITLPAP</sequence>
<evidence type="ECO:0000256" key="1">
    <source>
        <dbReference type="ARBA" id="ARBA00001462"/>
    </source>
</evidence>
<organism evidence="7 8">
    <name type="scientific">Brachybacterium phenoliresistens</name>
    <dbReference type="NCBI Taxonomy" id="396014"/>
    <lineage>
        <taxon>Bacteria</taxon>
        <taxon>Bacillati</taxon>
        <taxon>Actinomycetota</taxon>
        <taxon>Actinomycetes</taxon>
        <taxon>Micrococcales</taxon>
        <taxon>Dermabacteraceae</taxon>
        <taxon>Brachybacterium</taxon>
    </lineage>
</organism>
<evidence type="ECO:0000256" key="4">
    <source>
        <dbReference type="ARBA" id="ARBA00022729"/>
    </source>
</evidence>
<evidence type="ECO:0000256" key="3">
    <source>
        <dbReference type="ARBA" id="ARBA00012670"/>
    </source>
</evidence>
<dbReference type="InterPro" id="IPR017853">
    <property type="entry name" value="GH"/>
</dbReference>
<dbReference type="SUPFAM" id="SSF51445">
    <property type="entry name" value="(Trans)glycosidases"/>
    <property type="match status" value="1"/>
</dbReference>
<comment type="caution">
    <text evidence="7">The sequence shown here is derived from an EMBL/GenBank/DDBJ whole genome shotgun (WGS) entry which is preliminary data.</text>
</comment>
<dbReference type="SMART" id="SM00813">
    <property type="entry name" value="Alpha-L-AF_C"/>
    <property type="match status" value="1"/>
</dbReference>
<evidence type="ECO:0000259" key="6">
    <source>
        <dbReference type="SMART" id="SM00813"/>
    </source>
</evidence>
<protein>
    <recommendedName>
        <fullName evidence="3">non-reducing end alpha-L-arabinofuranosidase</fullName>
        <ecNumber evidence="3">3.2.1.55</ecNumber>
    </recommendedName>
</protein>
<dbReference type="STRING" id="396014.BF93_05405"/>
<gene>
    <name evidence="7" type="ORF">BF93_05405</name>
</gene>
<dbReference type="PANTHER" id="PTHR31776">
    <property type="entry name" value="ALPHA-L-ARABINOFURANOSIDASE 1"/>
    <property type="match status" value="1"/>
</dbReference>
<evidence type="ECO:0000256" key="2">
    <source>
        <dbReference type="ARBA" id="ARBA00007186"/>
    </source>
</evidence>
<dbReference type="Pfam" id="PF06964">
    <property type="entry name" value="Alpha-L-AF_C"/>
    <property type="match status" value="1"/>
</dbReference>
<dbReference type="Pfam" id="PF22848">
    <property type="entry name" value="ASD1_dom"/>
    <property type="match status" value="1"/>
</dbReference>
<dbReference type="GO" id="GO:0046373">
    <property type="term" value="P:L-arabinose metabolic process"/>
    <property type="evidence" value="ECO:0007669"/>
    <property type="project" value="InterPro"/>
</dbReference>
<dbReference type="EC" id="3.2.1.55" evidence="3"/>
<dbReference type="InterPro" id="IPR010720">
    <property type="entry name" value="Alpha-L-AF_C"/>
</dbReference>
<dbReference type="eggNOG" id="COG3534">
    <property type="taxonomic scope" value="Bacteria"/>
</dbReference>
<evidence type="ECO:0000313" key="8">
    <source>
        <dbReference type="Proteomes" id="UP000023067"/>
    </source>
</evidence>
<dbReference type="PATRIC" id="fig|396014.3.peg.3113"/>
<feature type="domain" description="Alpha-L-arabinofuranosidase C-terminal" evidence="6">
    <location>
        <begin position="434"/>
        <end position="761"/>
    </location>
</feature>
<dbReference type="InterPro" id="IPR051563">
    <property type="entry name" value="Glycosyl_Hydrolase_51"/>
</dbReference>
<evidence type="ECO:0000313" key="7">
    <source>
        <dbReference type="EMBL" id="EWS80125.1"/>
    </source>
</evidence>
<keyword evidence="4" id="KW-0732">Signal</keyword>
<dbReference type="AlphaFoldDB" id="Z9JNZ4"/>
<dbReference type="HOGENOM" id="CLU_010060_2_0_11"/>
<comment type="similarity">
    <text evidence="2">Belongs to the glycosyl hydrolase 51 family.</text>
</comment>
<proteinExistence type="inferred from homology"/>